<name>A0ABU2M4F7_9ACTN</name>
<proteinExistence type="predicted"/>
<evidence type="ECO:0000313" key="1">
    <source>
        <dbReference type="EMBL" id="MDT0327035.1"/>
    </source>
</evidence>
<evidence type="ECO:0000313" key="2">
    <source>
        <dbReference type="Proteomes" id="UP001183390"/>
    </source>
</evidence>
<sequence length="206" mass="23256">MERLAKSAHTGHPWRVHDVASDFEVEDVWAFRVPGAGPDDFRAVLEAVRSAGGIDRMSPPVRFLFAVRWRLGALFGWDDPESGVDVRKASIRHRLPDDLRTAPRGPDHASMPLKAVYETDTEALRELVNRTAHALMHLGWVPTDEGGHELRMAVLVKADGRLGRLYMAAIAPFRHLIVYPALGRQWERAWAERDRVAERRDERGGS</sequence>
<reference evidence="2" key="1">
    <citation type="submission" date="2023-07" db="EMBL/GenBank/DDBJ databases">
        <title>30 novel species of actinomycetes from the DSMZ collection.</title>
        <authorList>
            <person name="Nouioui I."/>
        </authorList>
    </citation>
    <scope>NUCLEOTIDE SEQUENCE [LARGE SCALE GENOMIC DNA]</scope>
    <source>
        <strain evidence="2">DSM 44743</strain>
    </source>
</reference>
<protein>
    <submittedName>
        <fullName evidence="1">DUF2867 domain-containing protein</fullName>
    </submittedName>
</protein>
<keyword evidence="2" id="KW-1185">Reference proteome</keyword>
<dbReference type="Proteomes" id="UP001183390">
    <property type="component" value="Unassembled WGS sequence"/>
</dbReference>
<gene>
    <name evidence="1" type="ORF">RM479_01270</name>
</gene>
<dbReference type="Pfam" id="PF11066">
    <property type="entry name" value="DUF2867"/>
    <property type="match status" value="1"/>
</dbReference>
<dbReference type="RefSeq" id="WP_311509835.1">
    <property type="nucleotide sequence ID" value="NZ_JAVREP010000001.1"/>
</dbReference>
<accession>A0ABU2M4F7</accession>
<organism evidence="1 2">
    <name type="scientific">Nocardiopsis lambiniae</name>
    <dbReference type="NCBI Taxonomy" id="3075539"/>
    <lineage>
        <taxon>Bacteria</taxon>
        <taxon>Bacillati</taxon>
        <taxon>Actinomycetota</taxon>
        <taxon>Actinomycetes</taxon>
        <taxon>Streptosporangiales</taxon>
        <taxon>Nocardiopsidaceae</taxon>
        <taxon>Nocardiopsis</taxon>
    </lineage>
</organism>
<dbReference type="EMBL" id="JAVREP010000001">
    <property type="protein sequence ID" value="MDT0327035.1"/>
    <property type="molecule type" value="Genomic_DNA"/>
</dbReference>
<dbReference type="InterPro" id="IPR021295">
    <property type="entry name" value="DUF2867"/>
</dbReference>
<comment type="caution">
    <text evidence="1">The sequence shown here is derived from an EMBL/GenBank/DDBJ whole genome shotgun (WGS) entry which is preliminary data.</text>
</comment>